<feature type="compositionally biased region" description="Polar residues" evidence="1">
    <location>
        <begin position="390"/>
        <end position="405"/>
    </location>
</feature>
<feature type="compositionally biased region" description="Acidic residues" evidence="1">
    <location>
        <begin position="53"/>
        <end position="63"/>
    </location>
</feature>
<dbReference type="EMBL" id="CAUYUE010000016">
    <property type="protein sequence ID" value="CAK0786925.1"/>
    <property type="molecule type" value="Genomic_DNA"/>
</dbReference>
<accession>A0AAV1IKD9</accession>
<dbReference type="AlphaFoldDB" id="A0AAV1IKD9"/>
<feature type="compositionally biased region" description="Basic and acidic residues" evidence="1">
    <location>
        <begin position="274"/>
        <end position="289"/>
    </location>
</feature>
<evidence type="ECO:0000313" key="2">
    <source>
        <dbReference type="EMBL" id="CAK0786925.1"/>
    </source>
</evidence>
<organism evidence="2 3">
    <name type="scientific">Coccomyxa viridis</name>
    <dbReference type="NCBI Taxonomy" id="1274662"/>
    <lineage>
        <taxon>Eukaryota</taxon>
        <taxon>Viridiplantae</taxon>
        <taxon>Chlorophyta</taxon>
        <taxon>core chlorophytes</taxon>
        <taxon>Trebouxiophyceae</taxon>
        <taxon>Trebouxiophyceae incertae sedis</taxon>
        <taxon>Coccomyxaceae</taxon>
        <taxon>Coccomyxa</taxon>
    </lineage>
</organism>
<feature type="region of interest" description="Disordered" evidence="1">
    <location>
        <begin position="40"/>
        <end position="329"/>
    </location>
</feature>
<sequence length="700" mass="73171">MEFSRSLSSKRSSAAIELCPSGLTERQMLQLALEESKNAALAAKAAAGKSEQSSDEDDSDCDSGDGSSAYGARASAGKARRAKAKQKSLTQKAADHINICSTPRKRARVEVPDIRTATSSENSKASRSTQLRDLMESAFGDHRAQAQPRNMAADNRESDNSEHQSGSGDQHSMCQQGAPESASPSIKVESAEGAGETETSPRVSSLKGSERSPQEDGKDAISIKEEPQAASNKGAASEEPNKPPTGLKAKKKSGFAGKRSGPQRPSALVIPSNGERDADLGGTDTEAKKARALGSRAPRSGSRSAQPKGSRWNSPLNSPMGASGRRLRSAVVEEMKHNIEGIEAFAWQPQTPIRARASSLSGACALLSKLSSSSSGSLLREGSLGQVLTPSLSTGQLSDVSTPRGSPQPGTPKWLSPISEVGSSPLQLGMQPSFAGEPPCVLHNASSAELASGLDMAPASPAASLEQAAADFMTPRRPSATLEFPVSARDPTSTPTLLLPPAAPTFSGSCLPLKKLHSGQLHLNAKPLSSQEARPLHMDVCSMARQASVDLKARHDLETKRLEKSADAGGDGRAFSQACVGTPAVAAMRGSRLGKALKAMQLGSDAQPPKASFQDSCGCLLKPFESAKDAPAWKAPALLRTSPSGGSLSISPYLAKQREARNLQNTWDDLLARQALEASAAEHLAEWAKAHLPATPAAQA</sequence>
<feature type="compositionally biased region" description="Low complexity" evidence="1">
    <location>
        <begin position="40"/>
        <end position="51"/>
    </location>
</feature>
<feature type="compositionally biased region" description="Low complexity" evidence="1">
    <location>
        <begin position="292"/>
        <end position="305"/>
    </location>
</feature>
<proteinExistence type="predicted"/>
<feature type="region of interest" description="Disordered" evidence="1">
    <location>
        <begin position="390"/>
        <end position="432"/>
    </location>
</feature>
<evidence type="ECO:0000313" key="3">
    <source>
        <dbReference type="Proteomes" id="UP001314263"/>
    </source>
</evidence>
<reference evidence="2 3" key="1">
    <citation type="submission" date="2023-10" db="EMBL/GenBank/DDBJ databases">
        <authorList>
            <person name="Maclean D."/>
            <person name="Macfadyen A."/>
        </authorList>
    </citation>
    <scope>NUCLEOTIDE SEQUENCE [LARGE SCALE GENOMIC DNA]</scope>
</reference>
<feature type="compositionally biased region" description="Basic and acidic residues" evidence="1">
    <location>
        <begin position="208"/>
        <end position="227"/>
    </location>
</feature>
<dbReference type="Proteomes" id="UP001314263">
    <property type="component" value="Unassembled WGS sequence"/>
</dbReference>
<evidence type="ECO:0000256" key="1">
    <source>
        <dbReference type="SAM" id="MobiDB-lite"/>
    </source>
</evidence>
<comment type="caution">
    <text evidence="2">The sequence shown here is derived from an EMBL/GenBank/DDBJ whole genome shotgun (WGS) entry which is preliminary data.</text>
</comment>
<feature type="compositionally biased region" description="Basic and acidic residues" evidence="1">
    <location>
        <begin position="133"/>
        <end position="144"/>
    </location>
</feature>
<feature type="compositionally biased region" description="Polar residues" evidence="1">
    <location>
        <begin position="116"/>
        <end position="131"/>
    </location>
</feature>
<feature type="compositionally biased region" description="Low complexity" evidence="1">
    <location>
        <begin position="64"/>
        <end position="77"/>
    </location>
</feature>
<feature type="compositionally biased region" description="Polar residues" evidence="1">
    <location>
        <begin position="163"/>
        <end position="175"/>
    </location>
</feature>
<protein>
    <submittedName>
        <fullName evidence="2">Uncharacterized protein</fullName>
    </submittedName>
</protein>
<gene>
    <name evidence="2" type="ORF">CVIRNUC_010139</name>
</gene>
<feature type="compositionally biased region" description="Polar residues" evidence="1">
    <location>
        <begin position="197"/>
        <end position="207"/>
    </location>
</feature>
<name>A0AAV1IKD9_9CHLO</name>
<keyword evidence="3" id="KW-1185">Reference proteome</keyword>